<accession>A0A3N5A3Y7</accession>
<sequence length="520" mass="53887">MRRPRPAPALVAAALVLTSCTSVSGDEPAAAPTTPSAPSSEAPSASPTAGGEADDVPEALAEYYGQEVAWASCGETFECAEITVPLDYDDPGGESITLAAKRLLASGEKQGSLVINPGGPGSSGIELAEAAPSYFTAELRDAYDVVGLDPRGVGDSTPVDCVSDAELDRLRAAEYDLETDEGLRAYQADAQLIADGCASTSGDLVANVDTVSAARDLDVLRHVLGEDELDYLGFSYGTYLGATYAELFPERVGRLVLDGAMDPSLSAHETTLAQAVGFESSLRAYAEDCLAGPDCPLSGSVDDAVGQVRTLLELTGDTPLPTADGRELTASLAFSGIIAPLYDDSTWFALTAALDQAINEGDGSQLLFLADLLAGREADGSYPVNTTEANWAVNCLDYPVEGDLARWKAEADELEAAAPTFGPIMGYGAVLCDAWPAQDRAEREPVTAAGAPPIMVVGTTGDPATPYEWSVALADQLESGVLLTYDGGGHTAYGRSNDCVNAAVDGFLLEGVVPEEGTTC</sequence>
<protein>
    <submittedName>
        <fullName evidence="7">Alpha/beta hydrolase family protein</fullName>
    </submittedName>
</protein>
<dbReference type="Proteomes" id="UP000280726">
    <property type="component" value="Unassembled WGS sequence"/>
</dbReference>
<evidence type="ECO:0000256" key="3">
    <source>
        <dbReference type="ARBA" id="ARBA00022801"/>
    </source>
</evidence>
<keyword evidence="8" id="KW-1185">Reference proteome</keyword>
<evidence type="ECO:0000259" key="6">
    <source>
        <dbReference type="Pfam" id="PF08386"/>
    </source>
</evidence>
<comment type="caution">
    <text evidence="7">The sequence shown here is derived from an EMBL/GenBank/DDBJ whole genome shotgun (WGS) entry which is preliminary data.</text>
</comment>
<dbReference type="InterPro" id="IPR029058">
    <property type="entry name" value="AB_hydrolase_fold"/>
</dbReference>
<dbReference type="SUPFAM" id="SSF53474">
    <property type="entry name" value="alpha/beta-Hydrolases"/>
    <property type="match status" value="1"/>
</dbReference>
<dbReference type="PANTHER" id="PTHR43248">
    <property type="entry name" value="2-SUCCINYL-6-HYDROXY-2,4-CYCLOHEXADIENE-1-CARBOXYLATE SYNTHASE"/>
    <property type="match status" value="1"/>
</dbReference>
<dbReference type="InterPro" id="IPR051601">
    <property type="entry name" value="Serine_prot/Carboxylest_S33"/>
</dbReference>
<evidence type="ECO:0000256" key="4">
    <source>
        <dbReference type="SAM" id="MobiDB-lite"/>
    </source>
</evidence>
<reference evidence="7 8" key="1">
    <citation type="submission" date="2018-11" db="EMBL/GenBank/DDBJ databases">
        <title>Sequencing the genomes of 1000 actinobacteria strains.</title>
        <authorList>
            <person name="Klenk H.-P."/>
        </authorList>
    </citation>
    <scope>NUCLEOTIDE SEQUENCE [LARGE SCALE GENOMIC DNA]</scope>
    <source>
        <strain evidence="7 8">DSM 14418</strain>
    </source>
</reference>
<name>A0A3N5A3Y7_9MICO</name>
<dbReference type="PANTHER" id="PTHR43248:SF29">
    <property type="entry name" value="TRIPEPTIDYL AMINOPEPTIDASE"/>
    <property type="match status" value="1"/>
</dbReference>
<dbReference type="Gene3D" id="3.40.50.1820">
    <property type="entry name" value="alpha/beta hydrolase"/>
    <property type="match status" value="1"/>
</dbReference>
<feature type="chain" id="PRO_5039340181" evidence="5">
    <location>
        <begin position="26"/>
        <end position="520"/>
    </location>
</feature>
<evidence type="ECO:0000313" key="7">
    <source>
        <dbReference type="EMBL" id="RPF26501.1"/>
    </source>
</evidence>
<dbReference type="Pfam" id="PF08386">
    <property type="entry name" value="Abhydrolase_4"/>
    <property type="match status" value="1"/>
</dbReference>
<feature type="domain" description="Peptidase S33 tripeptidyl aminopeptidase-like C-terminal" evidence="6">
    <location>
        <begin position="419"/>
        <end position="520"/>
    </location>
</feature>
<organism evidence="7 8">
    <name type="scientific">Georgenia muralis</name>
    <dbReference type="NCBI Taxonomy" id="154117"/>
    <lineage>
        <taxon>Bacteria</taxon>
        <taxon>Bacillati</taxon>
        <taxon>Actinomycetota</taxon>
        <taxon>Actinomycetes</taxon>
        <taxon>Micrococcales</taxon>
        <taxon>Bogoriellaceae</taxon>
        <taxon>Georgenia</taxon>
    </lineage>
</organism>
<feature type="compositionally biased region" description="Low complexity" evidence="4">
    <location>
        <begin position="27"/>
        <end position="49"/>
    </location>
</feature>
<keyword evidence="2 5" id="KW-0732">Signal</keyword>
<dbReference type="EMBL" id="RKRA01000001">
    <property type="protein sequence ID" value="RPF26501.1"/>
    <property type="molecule type" value="Genomic_DNA"/>
</dbReference>
<proteinExistence type="inferred from homology"/>
<keyword evidence="3 7" id="KW-0378">Hydrolase</keyword>
<evidence type="ECO:0000256" key="1">
    <source>
        <dbReference type="ARBA" id="ARBA00010088"/>
    </source>
</evidence>
<gene>
    <name evidence="7" type="ORF">EDD32_0945</name>
</gene>
<dbReference type="OrthoDB" id="3252468at2"/>
<dbReference type="InterPro" id="IPR013595">
    <property type="entry name" value="Pept_S33_TAP-like_C"/>
</dbReference>
<dbReference type="AlphaFoldDB" id="A0A3N5A3Y7"/>
<evidence type="ECO:0000256" key="5">
    <source>
        <dbReference type="SAM" id="SignalP"/>
    </source>
</evidence>
<dbReference type="PROSITE" id="PS51257">
    <property type="entry name" value="PROKAR_LIPOPROTEIN"/>
    <property type="match status" value="1"/>
</dbReference>
<dbReference type="RefSeq" id="WP_123915169.1">
    <property type="nucleotide sequence ID" value="NZ_RKRA01000001.1"/>
</dbReference>
<feature type="region of interest" description="Disordered" evidence="4">
    <location>
        <begin position="23"/>
        <end position="53"/>
    </location>
</feature>
<feature type="signal peptide" evidence="5">
    <location>
        <begin position="1"/>
        <end position="25"/>
    </location>
</feature>
<comment type="similarity">
    <text evidence="1">Belongs to the peptidase S33 family.</text>
</comment>
<dbReference type="GO" id="GO:0016787">
    <property type="term" value="F:hydrolase activity"/>
    <property type="evidence" value="ECO:0007669"/>
    <property type="project" value="UniProtKB-KW"/>
</dbReference>
<evidence type="ECO:0000313" key="8">
    <source>
        <dbReference type="Proteomes" id="UP000280726"/>
    </source>
</evidence>
<evidence type="ECO:0000256" key="2">
    <source>
        <dbReference type="ARBA" id="ARBA00022729"/>
    </source>
</evidence>